<dbReference type="InterPro" id="IPR052169">
    <property type="entry name" value="CW_Biosynth-Accessory"/>
</dbReference>
<evidence type="ECO:0000259" key="2">
    <source>
        <dbReference type="SMART" id="SM00854"/>
    </source>
</evidence>
<dbReference type="Proteomes" id="UP000541154">
    <property type="component" value="Unassembled WGS sequence"/>
</dbReference>
<dbReference type="Pfam" id="PF09587">
    <property type="entry name" value="PGA_cap"/>
    <property type="match status" value="1"/>
</dbReference>
<dbReference type="EMBL" id="SPNV01000145">
    <property type="protein sequence ID" value="KAF5860002.1"/>
    <property type="molecule type" value="Genomic_DNA"/>
</dbReference>
<name>A0A8H6A1U3_PETAA</name>
<gene>
    <name evidence="3" type="ORF">ETB97_002141</name>
</gene>
<dbReference type="Gene3D" id="3.60.21.10">
    <property type="match status" value="1"/>
</dbReference>
<dbReference type="PANTHER" id="PTHR33393">
    <property type="entry name" value="POLYGLUTAMINE SYNTHESIS ACCESSORY PROTEIN RV0574C-RELATED"/>
    <property type="match status" value="1"/>
</dbReference>
<reference evidence="3 4" key="1">
    <citation type="submission" date="2019-04" db="EMBL/GenBank/DDBJ databases">
        <title>Aspergillus burnettii sp. nov., novel species from soil in southeast Queensland.</title>
        <authorList>
            <person name="Gilchrist C.L.M."/>
            <person name="Pitt J.I."/>
            <person name="Lange L."/>
            <person name="Lacey H.J."/>
            <person name="Vuong D."/>
            <person name="Midgley D.J."/>
            <person name="Greenfield P."/>
            <person name="Bradbury M."/>
            <person name="Lacey E."/>
            <person name="Busk P.K."/>
            <person name="Pilgaard B."/>
            <person name="Chooi Y.H."/>
            <person name="Piggott A.M."/>
        </authorList>
    </citation>
    <scope>NUCLEOTIDE SEQUENCE [LARGE SCALE GENOMIC DNA]</scope>
    <source>
        <strain evidence="3 4">FRR 5400</strain>
    </source>
</reference>
<feature type="domain" description="Capsule synthesis protein CapA" evidence="2">
    <location>
        <begin position="8"/>
        <end position="284"/>
    </location>
</feature>
<dbReference type="AlphaFoldDB" id="A0A8H6A1U3"/>
<proteinExistence type="inferred from homology"/>
<accession>A0A8H6A1U3</accession>
<protein>
    <recommendedName>
        <fullName evidence="2">Capsule synthesis protein CapA domain-containing protein</fullName>
    </recommendedName>
</protein>
<keyword evidence="4" id="KW-1185">Reference proteome</keyword>
<sequence>MPPPKSYTLTFTGDVMLGRLVDQLFPTHNSNPSTQSTLSTFLNAHPALKSYSHRSPWGTTLPLFHTSDLNLINLETAVTTSNTPWPNKAFNYRMHPDNLKALKEARIDYASLANNHTLDFSEPGLEETVREVRASGVRFAGVGKECDGAAVLTLPRDLSSHSFSGGLGAGSESKIEAGSEYKVHVYSASDHPRMWSSFPHFNFIDYTPATRVRLKELLTKGVQPALKIFSVHWGPNYTWRPDGEIRSLAHFLVDECGVDIVHGHSAHHVQGVEVYREVGGVSDEV</sequence>
<evidence type="ECO:0000256" key="1">
    <source>
        <dbReference type="ARBA" id="ARBA00005662"/>
    </source>
</evidence>
<evidence type="ECO:0000313" key="4">
    <source>
        <dbReference type="Proteomes" id="UP000541154"/>
    </source>
</evidence>
<organism evidence="3 4">
    <name type="scientific">Petromyces alliaceus</name>
    <name type="common">Aspergillus alliaceus</name>
    <dbReference type="NCBI Taxonomy" id="209559"/>
    <lineage>
        <taxon>Eukaryota</taxon>
        <taxon>Fungi</taxon>
        <taxon>Dikarya</taxon>
        <taxon>Ascomycota</taxon>
        <taxon>Pezizomycotina</taxon>
        <taxon>Eurotiomycetes</taxon>
        <taxon>Eurotiomycetidae</taxon>
        <taxon>Eurotiales</taxon>
        <taxon>Aspergillaceae</taxon>
        <taxon>Aspergillus</taxon>
        <taxon>Aspergillus subgen. Circumdati</taxon>
    </lineage>
</organism>
<dbReference type="SUPFAM" id="SSF56300">
    <property type="entry name" value="Metallo-dependent phosphatases"/>
    <property type="match status" value="1"/>
</dbReference>
<comment type="similarity">
    <text evidence="1">Belongs to the CapA family.</text>
</comment>
<dbReference type="InterPro" id="IPR019079">
    <property type="entry name" value="Capsule_synth_CapA"/>
</dbReference>
<evidence type="ECO:0000313" key="3">
    <source>
        <dbReference type="EMBL" id="KAF5860002.1"/>
    </source>
</evidence>
<dbReference type="SMART" id="SM00854">
    <property type="entry name" value="PGA_cap"/>
    <property type="match status" value="1"/>
</dbReference>
<dbReference type="CDD" id="cd07381">
    <property type="entry name" value="MPP_CapA"/>
    <property type="match status" value="1"/>
</dbReference>
<dbReference type="PANTHER" id="PTHR33393:SF11">
    <property type="entry name" value="POLYGLUTAMINE SYNTHESIS ACCESSORY PROTEIN RV0574C-RELATED"/>
    <property type="match status" value="1"/>
</dbReference>
<dbReference type="InterPro" id="IPR029052">
    <property type="entry name" value="Metallo-depent_PP-like"/>
</dbReference>
<comment type="caution">
    <text evidence="3">The sequence shown here is derived from an EMBL/GenBank/DDBJ whole genome shotgun (WGS) entry which is preliminary data.</text>
</comment>